<dbReference type="InterPro" id="IPR011335">
    <property type="entry name" value="Restrct_endonuc-II-like"/>
</dbReference>
<dbReference type="InterPro" id="IPR011604">
    <property type="entry name" value="PDDEXK-like_dom_sf"/>
</dbReference>
<keyword evidence="2" id="KW-0255">Endonuclease</keyword>
<sequence>MPIETHKVTDRASWLKLREADVTASVAACLLGREVHDYQTAFGLYMLKTGQIAEDPDEAPPMLRGRLLEPVALQLLQEKHPEWTVVQPCVYLRDPDARLGATPDAYATNADGRGIVQIKSVEPSIFRQKWRDPDTGELRPPLWIAVQAIVEAHLSGADWAMVAALVVGHGLDLHEVPVPIHDGIVARVREEVARFWELVAAGTPPEPEYDRDAAVIARLYDQDDGTEVDLSGDNRLPEALVRRAELKDIESAGRDAEKERRAIDAEIIAKLGTATRGRLADGTVITAKTIRRSGYSVQPSTYRSVKIAAGSLRPAPAASAASIPERF</sequence>
<accession>A0ABP2A8P9</accession>
<dbReference type="Gene3D" id="3.90.320.10">
    <property type="match status" value="1"/>
</dbReference>
<gene>
    <name evidence="2" type="ORF">Ga0061061_11612</name>
</gene>
<dbReference type="SUPFAM" id="SSF52980">
    <property type="entry name" value="Restriction endonuclease-like"/>
    <property type="match status" value="1"/>
</dbReference>
<evidence type="ECO:0000313" key="3">
    <source>
        <dbReference type="Proteomes" id="UP000182178"/>
    </source>
</evidence>
<feature type="domain" description="YqaJ viral recombinase" evidence="1">
    <location>
        <begin position="14"/>
        <end position="138"/>
    </location>
</feature>
<evidence type="ECO:0000313" key="2">
    <source>
        <dbReference type="EMBL" id="CUA90850.1"/>
    </source>
</evidence>
<evidence type="ECO:0000259" key="1">
    <source>
        <dbReference type="Pfam" id="PF09588"/>
    </source>
</evidence>
<keyword evidence="2" id="KW-0378">Hydrolase</keyword>
<keyword evidence="3" id="KW-1185">Reference proteome</keyword>
<dbReference type="Pfam" id="PF09588">
    <property type="entry name" value="YqaJ"/>
    <property type="match status" value="1"/>
</dbReference>
<dbReference type="InterPro" id="IPR019080">
    <property type="entry name" value="YqaJ_viral_recombinase"/>
</dbReference>
<name>A0ABP2A8P9_9HYPH</name>
<reference evidence="2 3" key="1">
    <citation type="submission" date="2015-08" db="EMBL/GenBank/DDBJ databases">
        <authorList>
            <person name="Varghese N."/>
        </authorList>
    </citation>
    <scope>NUCLEOTIDE SEQUENCE [LARGE SCALE GENOMIC DNA]</scope>
    <source>
        <strain evidence="2 3">DSM 18167</strain>
    </source>
</reference>
<proteinExistence type="predicted"/>
<dbReference type="RefSeq" id="WP_055460940.1">
    <property type="nucleotide sequence ID" value="NZ_CYHC01000016.1"/>
</dbReference>
<organism evidence="2 3">
    <name type="scientific">Chelatococcus sambhunathii</name>
    <dbReference type="NCBI Taxonomy" id="363953"/>
    <lineage>
        <taxon>Bacteria</taxon>
        <taxon>Pseudomonadati</taxon>
        <taxon>Pseudomonadota</taxon>
        <taxon>Alphaproteobacteria</taxon>
        <taxon>Hyphomicrobiales</taxon>
        <taxon>Chelatococcaceae</taxon>
        <taxon>Chelatococcus</taxon>
    </lineage>
</organism>
<dbReference type="GO" id="GO:0004519">
    <property type="term" value="F:endonuclease activity"/>
    <property type="evidence" value="ECO:0007669"/>
    <property type="project" value="UniProtKB-KW"/>
</dbReference>
<dbReference type="Proteomes" id="UP000182178">
    <property type="component" value="Unassembled WGS sequence"/>
</dbReference>
<protein>
    <submittedName>
        <fullName evidence="2">Phage-related protein, predicted endonuclease</fullName>
    </submittedName>
</protein>
<comment type="caution">
    <text evidence="2">The sequence shown here is derived from an EMBL/GenBank/DDBJ whole genome shotgun (WGS) entry which is preliminary data.</text>
</comment>
<dbReference type="EMBL" id="CYHC01000016">
    <property type="protein sequence ID" value="CUA90850.1"/>
    <property type="molecule type" value="Genomic_DNA"/>
</dbReference>
<keyword evidence="2" id="KW-0540">Nuclease</keyword>